<evidence type="ECO:0000256" key="8">
    <source>
        <dbReference type="SAM" id="MobiDB-lite"/>
    </source>
</evidence>
<evidence type="ECO:0000256" key="7">
    <source>
        <dbReference type="ARBA" id="ARBA00023136"/>
    </source>
</evidence>
<dbReference type="PANTHER" id="PTHR43829:SF24">
    <property type="entry name" value="MIP AQUAPORIN (EUROFUNG)"/>
    <property type="match status" value="1"/>
</dbReference>
<dbReference type="Gene3D" id="1.20.1080.10">
    <property type="entry name" value="Glycerol uptake facilitator protein"/>
    <property type="match status" value="1"/>
</dbReference>
<feature type="compositionally biased region" description="Polar residues" evidence="8">
    <location>
        <begin position="312"/>
        <end position="336"/>
    </location>
</feature>
<comment type="similarity">
    <text evidence="2">Belongs to the MIP/aquaporin (TC 1.A.8) family.</text>
</comment>
<sequence length="743" mass="80997">MTDEQKDKRQSLEVPGAESGGEAAAGPGSTSASRQERSVTPSARAAEAEGMGAPTLQRAGTLPPPRARSEDAENATPFNRRRGRTISARDKALDPRPMSPRSQLFKRPSRGRGDSSGREGSMEPIPESRQQQSSTSRPRRSTASERPSFISPGMRPRMSTWAVGPDPVRGNSIQRRPTILINPPAQTTGRDMDAQSANFTLAGAAPMDQIAANQPYVDPGYADLNPAYDQPVNARPVWGLAKPLPRVIRPGMVPTRSELKLQIPEAEQQKQDAANIDLEQGRVQATLNPSKISPQLQQARRERENRLMQTYSRTGLSPISPINQRPSSVLSPSSQVIEEEGEQDLGTAHPHTDLAPVLEQPTPGPTRPGSPEEQQQQQQPDLSHWIPDDASSILTAKEDENEGALDGDWIGEEFPLKAYDPETDEIHNLHTHWSVIRLRFREPLAELLAVTVQLTLGFCADLVVTTSASKAGNEETTDWAWGLATMVGIYIAGGISGAHLNPAISIMLYIFRGFPLQKVPIYIAAQILGAFLAGLIAFGLYQKDIIAYGGADLANSGTLSSFITYPRYEWIDASTAFFTEFTGTAILSVAVLALGDDTNAPPGAGMNAFVLGLIITVLSMAFGYNTGAAMNPARDLGPRLACLAVGYGSEIFKNGYWIYGPWVGTITGACFGAFLYDAAIFVGGESPVNYPRRRIVRAGRKWKRRWAGRIRRGRGRWTDGLSKRGREWNESRLRLVGEWLASR</sequence>
<feature type="transmembrane region" description="Helical" evidence="9">
    <location>
        <begin position="447"/>
        <end position="467"/>
    </location>
</feature>
<keyword evidence="11" id="KW-1185">Reference proteome</keyword>
<dbReference type="InterPro" id="IPR023271">
    <property type="entry name" value="Aquaporin-like"/>
</dbReference>
<dbReference type="Pfam" id="PF00230">
    <property type="entry name" value="MIP"/>
    <property type="match status" value="1"/>
</dbReference>
<feature type="transmembrane region" description="Helical" evidence="9">
    <location>
        <begin position="662"/>
        <end position="684"/>
    </location>
</feature>
<dbReference type="KEGG" id="psco:LY89DRAFT_761821"/>
<evidence type="ECO:0000256" key="9">
    <source>
        <dbReference type="SAM" id="Phobius"/>
    </source>
</evidence>
<evidence type="ECO:0000256" key="6">
    <source>
        <dbReference type="ARBA" id="ARBA00022989"/>
    </source>
</evidence>
<dbReference type="AlphaFoldDB" id="A0A132BAJ5"/>
<evidence type="ECO:0000313" key="10">
    <source>
        <dbReference type="EMBL" id="KUJ09283.1"/>
    </source>
</evidence>
<evidence type="ECO:0000256" key="3">
    <source>
        <dbReference type="ARBA" id="ARBA00022448"/>
    </source>
</evidence>
<dbReference type="PRINTS" id="PR00783">
    <property type="entry name" value="MINTRINSICP"/>
</dbReference>
<keyword evidence="4 9" id="KW-0812">Transmembrane</keyword>
<evidence type="ECO:0000256" key="4">
    <source>
        <dbReference type="ARBA" id="ARBA00022692"/>
    </source>
</evidence>
<feature type="compositionally biased region" description="Basic and acidic residues" evidence="8">
    <location>
        <begin position="111"/>
        <end position="121"/>
    </location>
</feature>
<feature type="region of interest" description="Disordered" evidence="8">
    <location>
        <begin position="312"/>
        <end position="386"/>
    </location>
</feature>
<evidence type="ECO:0000313" key="11">
    <source>
        <dbReference type="Proteomes" id="UP000070700"/>
    </source>
</evidence>
<keyword evidence="7 9" id="KW-0472">Membrane</keyword>
<dbReference type="RefSeq" id="XP_018063638.1">
    <property type="nucleotide sequence ID" value="XM_018221557.1"/>
</dbReference>
<feature type="transmembrane region" description="Helical" evidence="9">
    <location>
        <begin position="479"/>
        <end position="500"/>
    </location>
</feature>
<dbReference type="NCBIfam" id="TIGR00861">
    <property type="entry name" value="MIP"/>
    <property type="match status" value="1"/>
</dbReference>
<reference evidence="10 11" key="1">
    <citation type="submission" date="2015-10" db="EMBL/GenBank/DDBJ databases">
        <title>Full genome of DAOMC 229536 Phialocephala scopiformis, a fungal endophyte of spruce producing the potent anti-insectan compound rugulosin.</title>
        <authorList>
            <consortium name="DOE Joint Genome Institute"/>
            <person name="Walker A.K."/>
            <person name="Frasz S.L."/>
            <person name="Seifert K.A."/>
            <person name="Miller J.D."/>
            <person name="Mondo S.J."/>
            <person name="Labutti K."/>
            <person name="Lipzen A."/>
            <person name="Dockter R."/>
            <person name="Kennedy M."/>
            <person name="Grigoriev I.V."/>
            <person name="Spatafora J.W."/>
        </authorList>
    </citation>
    <scope>NUCLEOTIDE SEQUENCE [LARGE SCALE GENOMIC DNA]</scope>
    <source>
        <strain evidence="10 11">CBS 120377</strain>
    </source>
</reference>
<dbReference type="GO" id="GO:0015254">
    <property type="term" value="F:glycerol channel activity"/>
    <property type="evidence" value="ECO:0007669"/>
    <property type="project" value="TreeGrafter"/>
</dbReference>
<dbReference type="FunFam" id="1.20.1080.10:FF:000022">
    <property type="entry name" value="MIP aquaporin"/>
    <property type="match status" value="1"/>
</dbReference>
<feature type="transmembrane region" description="Helical" evidence="9">
    <location>
        <begin position="606"/>
        <end position="624"/>
    </location>
</feature>
<dbReference type="GeneID" id="28831283"/>
<dbReference type="FunCoup" id="A0A132BAJ5">
    <property type="interactions" value="33"/>
</dbReference>
<comment type="subcellular location">
    <subcellularLocation>
        <location evidence="1">Membrane</location>
        <topology evidence="1">Multi-pass membrane protein</topology>
    </subcellularLocation>
</comment>
<dbReference type="InParanoid" id="A0A132BAJ5"/>
<dbReference type="GO" id="GO:0015250">
    <property type="term" value="F:water channel activity"/>
    <property type="evidence" value="ECO:0007669"/>
    <property type="project" value="TreeGrafter"/>
</dbReference>
<evidence type="ECO:0000256" key="5">
    <source>
        <dbReference type="ARBA" id="ARBA00022737"/>
    </source>
</evidence>
<dbReference type="InterPro" id="IPR050363">
    <property type="entry name" value="MIP/Aquaporin"/>
</dbReference>
<keyword evidence="5" id="KW-0677">Repeat</keyword>
<accession>A0A132BAJ5</accession>
<feature type="transmembrane region" description="Helical" evidence="9">
    <location>
        <begin position="575"/>
        <end position="594"/>
    </location>
</feature>
<evidence type="ECO:0000256" key="2">
    <source>
        <dbReference type="ARBA" id="ARBA00006175"/>
    </source>
</evidence>
<dbReference type="EMBL" id="KQ947432">
    <property type="protein sequence ID" value="KUJ09283.1"/>
    <property type="molecule type" value="Genomic_DNA"/>
</dbReference>
<name>A0A132BAJ5_MOLSC</name>
<dbReference type="InterPro" id="IPR000425">
    <property type="entry name" value="MIP"/>
</dbReference>
<feature type="compositionally biased region" description="Basic and acidic residues" evidence="8">
    <location>
        <begin position="1"/>
        <end position="11"/>
    </location>
</feature>
<feature type="compositionally biased region" description="Low complexity" evidence="8">
    <location>
        <begin position="15"/>
        <end position="33"/>
    </location>
</feature>
<dbReference type="CDD" id="cd00333">
    <property type="entry name" value="MIP"/>
    <property type="match status" value="1"/>
</dbReference>
<keyword evidence="6 9" id="KW-1133">Transmembrane helix</keyword>
<gene>
    <name evidence="10" type="ORF">LY89DRAFT_761821</name>
</gene>
<feature type="region of interest" description="Disordered" evidence="8">
    <location>
        <begin position="1"/>
        <end position="173"/>
    </location>
</feature>
<proteinExistence type="inferred from homology"/>
<dbReference type="STRING" id="149040.A0A132BAJ5"/>
<keyword evidence="3" id="KW-0813">Transport</keyword>
<evidence type="ECO:0000256" key="1">
    <source>
        <dbReference type="ARBA" id="ARBA00004141"/>
    </source>
</evidence>
<organism evidence="10 11">
    <name type="scientific">Mollisia scopiformis</name>
    <name type="common">Conifer needle endophyte fungus</name>
    <name type="synonym">Phialocephala scopiformis</name>
    <dbReference type="NCBI Taxonomy" id="149040"/>
    <lineage>
        <taxon>Eukaryota</taxon>
        <taxon>Fungi</taxon>
        <taxon>Dikarya</taxon>
        <taxon>Ascomycota</taxon>
        <taxon>Pezizomycotina</taxon>
        <taxon>Leotiomycetes</taxon>
        <taxon>Helotiales</taxon>
        <taxon>Mollisiaceae</taxon>
        <taxon>Mollisia</taxon>
    </lineage>
</organism>
<protein>
    <submittedName>
        <fullName evidence="10">Aquaporin</fullName>
    </submittedName>
</protein>
<feature type="compositionally biased region" description="Low complexity" evidence="8">
    <location>
        <begin position="127"/>
        <end position="136"/>
    </location>
</feature>
<dbReference type="OrthoDB" id="3222at2759"/>
<dbReference type="GO" id="GO:0005886">
    <property type="term" value="C:plasma membrane"/>
    <property type="evidence" value="ECO:0007669"/>
    <property type="project" value="TreeGrafter"/>
</dbReference>
<feature type="transmembrane region" description="Helical" evidence="9">
    <location>
        <begin position="521"/>
        <end position="541"/>
    </location>
</feature>
<dbReference type="SUPFAM" id="SSF81338">
    <property type="entry name" value="Aquaporin-like"/>
    <property type="match status" value="1"/>
</dbReference>
<dbReference type="PANTHER" id="PTHR43829">
    <property type="entry name" value="AQUAPORIN OR AQUAGLYCEROPORIN RELATED"/>
    <property type="match status" value="1"/>
</dbReference>
<dbReference type="Proteomes" id="UP000070700">
    <property type="component" value="Unassembled WGS sequence"/>
</dbReference>